<dbReference type="InterPro" id="IPR001036">
    <property type="entry name" value="Acrflvin-R"/>
</dbReference>
<keyword evidence="1" id="KW-1133">Transmembrane helix</keyword>
<dbReference type="SUPFAM" id="SSF82866">
    <property type="entry name" value="Multidrug efflux transporter AcrB transmembrane domain"/>
    <property type="match status" value="2"/>
</dbReference>
<dbReference type="Gene3D" id="3.30.70.1430">
    <property type="entry name" value="Multidrug efflux transporter AcrB pore domain"/>
    <property type="match status" value="2"/>
</dbReference>
<feature type="transmembrane region" description="Helical" evidence="1">
    <location>
        <begin position="915"/>
        <end position="938"/>
    </location>
</feature>
<feature type="transmembrane region" description="Helical" evidence="1">
    <location>
        <begin position="430"/>
        <end position="450"/>
    </location>
</feature>
<gene>
    <name evidence="2" type="ORF">ENN98_05315</name>
</gene>
<dbReference type="InterPro" id="IPR027463">
    <property type="entry name" value="AcrB_DN_DC_subdom"/>
</dbReference>
<dbReference type="SUPFAM" id="SSF82693">
    <property type="entry name" value="Multidrug efflux transporter AcrB pore domain, PN1, PN2, PC1 and PC2 subdomains"/>
    <property type="match status" value="3"/>
</dbReference>
<dbReference type="PANTHER" id="PTHR32063:SF0">
    <property type="entry name" value="SWARMING MOTILITY PROTEIN SWRC"/>
    <property type="match status" value="1"/>
</dbReference>
<organism evidence="2">
    <name type="scientific">Desulfurivibrio alkaliphilus</name>
    <dbReference type="NCBI Taxonomy" id="427923"/>
    <lineage>
        <taxon>Bacteria</taxon>
        <taxon>Pseudomonadati</taxon>
        <taxon>Thermodesulfobacteriota</taxon>
        <taxon>Desulfobulbia</taxon>
        <taxon>Desulfobulbales</taxon>
        <taxon>Desulfobulbaceae</taxon>
        <taxon>Desulfurivibrio</taxon>
    </lineage>
</organism>
<feature type="transmembrane region" description="Helical" evidence="1">
    <location>
        <begin position="992"/>
        <end position="1015"/>
    </location>
</feature>
<dbReference type="EMBL" id="DSDS01000121">
    <property type="protein sequence ID" value="HET98097.1"/>
    <property type="molecule type" value="Genomic_DNA"/>
</dbReference>
<feature type="transmembrane region" description="Helical" evidence="1">
    <location>
        <begin position="889"/>
        <end position="909"/>
    </location>
</feature>
<dbReference type="Gene3D" id="3.30.70.1320">
    <property type="entry name" value="Multidrug efflux transporter AcrB pore domain like"/>
    <property type="match status" value="1"/>
</dbReference>
<dbReference type="Proteomes" id="UP000885986">
    <property type="component" value="Unassembled WGS sequence"/>
</dbReference>
<dbReference type="SUPFAM" id="SSF82714">
    <property type="entry name" value="Multidrug efflux transporter AcrB TolC docking domain, DN and DC subdomains"/>
    <property type="match status" value="2"/>
</dbReference>
<dbReference type="GO" id="GO:0042910">
    <property type="term" value="F:xenobiotic transmembrane transporter activity"/>
    <property type="evidence" value="ECO:0007669"/>
    <property type="project" value="TreeGrafter"/>
</dbReference>
<feature type="transmembrane region" description="Helical" evidence="1">
    <location>
        <begin position="359"/>
        <end position="381"/>
    </location>
</feature>
<feature type="transmembrane region" description="Helical" evidence="1">
    <location>
        <begin position="863"/>
        <end position="882"/>
    </location>
</feature>
<comment type="caution">
    <text evidence="2">The sequence shown here is derived from an EMBL/GenBank/DDBJ whole genome shotgun (WGS) entry which is preliminary data.</text>
</comment>
<reference evidence="2" key="1">
    <citation type="journal article" date="2020" name="mSystems">
        <title>Genome- and Community-Level Interaction Insights into Carbon Utilization and Element Cycling Functions of Hydrothermarchaeota in Hydrothermal Sediment.</title>
        <authorList>
            <person name="Zhou Z."/>
            <person name="Liu Y."/>
            <person name="Xu W."/>
            <person name="Pan J."/>
            <person name="Luo Z.H."/>
            <person name="Li M."/>
        </authorList>
    </citation>
    <scope>NUCLEOTIDE SEQUENCE [LARGE SCALE GENOMIC DNA]</scope>
    <source>
        <strain evidence="2">SpSt-1224</strain>
    </source>
</reference>
<protein>
    <submittedName>
        <fullName evidence="2">Efflux RND transporter permease subunit</fullName>
    </submittedName>
</protein>
<feature type="transmembrane region" description="Helical" evidence="1">
    <location>
        <begin position="387"/>
        <end position="409"/>
    </location>
</feature>
<name>A0A7C2XAB2_9BACT</name>
<dbReference type="PRINTS" id="PR00702">
    <property type="entry name" value="ACRIFLAVINRP"/>
</dbReference>
<evidence type="ECO:0000256" key="1">
    <source>
        <dbReference type="SAM" id="Phobius"/>
    </source>
</evidence>
<feature type="transmembrane region" description="Helical" evidence="1">
    <location>
        <begin position="462"/>
        <end position="489"/>
    </location>
</feature>
<dbReference type="Gene3D" id="1.20.1640.10">
    <property type="entry name" value="Multidrug efflux transporter AcrB transmembrane domain"/>
    <property type="match status" value="2"/>
</dbReference>
<keyword evidence="1" id="KW-0812">Transmembrane</keyword>
<dbReference type="Gene3D" id="3.30.70.1440">
    <property type="entry name" value="Multidrug efflux transporter AcrB pore domain"/>
    <property type="match status" value="1"/>
</dbReference>
<dbReference type="GO" id="GO:0005886">
    <property type="term" value="C:plasma membrane"/>
    <property type="evidence" value="ECO:0007669"/>
    <property type="project" value="TreeGrafter"/>
</dbReference>
<dbReference type="Pfam" id="PF00873">
    <property type="entry name" value="ACR_tran"/>
    <property type="match status" value="1"/>
</dbReference>
<feature type="transmembrane region" description="Helical" evidence="1">
    <location>
        <begin position="333"/>
        <end position="352"/>
    </location>
</feature>
<proteinExistence type="predicted"/>
<keyword evidence="1" id="KW-0472">Membrane</keyword>
<accession>A0A7C2XAB2</accession>
<dbReference type="Gene3D" id="3.30.2090.10">
    <property type="entry name" value="Multidrug efflux transporter AcrB TolC docking domain, DN and DC subdomains"/>
    <property type="match status" value="2"/>
</dbReference>
<sequence>MSWPALSFRYRHTVYALLIATLIFGVTSRLNLPVQLFPDTDPPVVTVITPYPGLSAPDVARTLSKLIEEELIGIDGIRQVRSTSQTGLSVVKAEFHYGRQVAAAAVDVQNAIGRIRHQLPAGISEPQVLEFSSSDKPIVTVALKSDLLPLNQVRELAENQLRDRLQLVAGVAGVDIFGGWRNRLEVAVDPARMQAYGQTMEGVKNALRGWNLLDSGGVISRTGQELVIRFDAPLTEPEMVAELLLERREDREIRLGDVARVTLQPDDTPRAAYRFNGEPAIALQILKRSEANTVAVAALVREALAELGQAHPQLKLEIADDDSIFTEVVINNMNSTILTAILLTLVIILLFLGDLRQALIVGISIPVAFLLTFIAMAASGIDLNMVTMSAIILAIGMLVDGAVVVIENVERHLTGPATPKKAAIAAAEELLQPLLAGLSTTVAVLLPMAFLGGFVGRLFGPLAWTLLFALTSSFLVTMTLVPLLAAFLLKPKAGGGSRRFFNPGPIILDHLRDFYLATLGLALKHPGKTLLLVLLLLLGSGRIINLLGSEMLPRFDSGNFQFTLDLVPGTPLATTAAAVATIEERLLLEPSVVGISSSIGYETGARSLGDRGAMDGNQAELTVNLTPRNQRQDTMWEVMERTRLAALEIPGVTLAVPKEKGGTARATTAAPLTVRISGPDPQILVRLAQEVLGLYRNSPGVTSPYANWALDNPQLEVTLDPQRAAELGLDGKQVAAEVYRALEGETATTLSRSDRRDLDVVVRYQAGDRRQPGDLAGVRIPVAGGGSVPLRELAEFNETLGPRIITREDLEITLEVLAYNQGRPLSKIVGELRAGLATLAVPPGYQLRITGEQSDFEEARGRMMRALLLGALAVYLILLAQFRSFLKPLTLMAAIPLQFIGVALALLLAGKVVSMPALLGIIMLVGTVVNNSIVLLTFADDLRATGLAMPEALHRAVAVRCRPIMMTTFSTAAGMLPLALELAVGAERFSPIATVIIGGLTASTLLTMVVIPVLANLADRSRNRASAIMP</sequence>
<dbReference type="AlphaFoldDB" id="A0A7C2XAB2"/>
<evidence type="ECO:0000313" key="2">
    <source>
        <dbReference type="EMBL" id="HET98097.1"/>
    </source>
</evidence>
<dbReference type="PANTHER" id="PTHR32063">
    <property type="match status" value="1"/>
</dbReference>